<dbReference type="GO" id="GO:0003677">
    <property type="term" value="F:DNA binding"/>
    <property type="evidence" value="ECO:0007669"/>
    <property type="project" value="UniProtKB-KW"/>
</dbReference>
<dbReference type="PANTHER" id="PTHR44688">
    <property type="entry name" value="DNA-BINDING TRANSCRIPTIONAL ACTIVATOR DEVR_DOSR"/>
    <property type="match status" value="1"/>
</dbReference>
<evidence type="ECO:0000313" key="6">
    <source>
        <dbReference type="Proteomes" id="UP000438914"/>
    </source>
</evidence>
<keyword evidence="2" id="KW-0238">DNA-binding</keyword>
<dbReference type="Proteomes" id="UP000438914">
    <property type="component" value="Unassembled WGS sequence"/>
</dbReference>
<dbReference type="SUPFAM" id="SSF46894">
    <property type="entry name" value="C-terminal effector domain of the bipartite response regulators"/>
    <property type="match status" value="1"/>
</dbReference>
<reference evidence="5 6" key="1">
    <citation type="submission" date="2019-08" db="EMBL/GenBank/DDBJ databases">
        <title>In-depth cultivation of the pig gut microbiome towards novel bacterial diversity and tailored functional studies.</title>
        <authorList>
            <person name="Wylensek D."/>
            <person name="Hitch T.C.A."/>
            <person name="Clavel T."/>
        </authorList>
    </citation>
    <scope>NUCLEOTIDE SEQUENCE [LARGE SCALE GENOMIC DNA]</scope>
    <source>
        <strain evidence="5 6">LKV-178-WT-2A</strain>
    </source>
</reference>
<dbReference type="PROSITE" id="PS00622">
    <property type="entry name" value="HTH_LUXR_1"/>
    <property type="match status" value="1"/>
</dbReference>
<dbReference type="CDD" id="cd06170">
    <property type="entry name" value="LuxR_C_like"/>
    <property type="match status" value="1"/>
</dbReference>
<dbReference type="GO" id="GO:0006355">
    <property type="term" value="P:regulation of DNA-templated transcription"/>
    <property type="evidence" value="ECO:0007669"/>
    <property type="project" value="InterPro"/>
</dbReference>
<dbReference type="InterPro" id="IPR016032">
    <property type="entry name" value="Sig_transdc_resp-reg_C-effctor"/>
</dbReference>
<accession>A0A7K0KE33</accession>
<feature type="domain" description="HTH luxR-type" evidence="4">
    <location>
        <begin position="124"/>
        <end position="189"/>
    </location>
</feature>
<organism evidence="5 6">
    <name type="scientific">Hallella mizrahii</name>
    <dbReference type="NCBI Taxonomy" id="2606637"/>
    <lineage>
        <taxon>Bacteria</taxon>
        <taxon>Pseudomonadati</taxon>
        <taxon>Bacteroidota</taxon>
        <taxon>Bacteroidia</taxon>
        <taxon>Bacteroidales</taxon>
        <taxon>Prevotellaceae</taxon>
        <taxon>Hallella</taxon>
    </lineage>
</organism>
<protein>
    <submittedName>
        <fullName evidence="5">Response regulator transcription factor</fullName>
    </submittedName>
</protein>
<dbReference type="AlphaFoldDB" id="A0A7K0KE33"/>
<gene>
    <name evidence="5" type="ORF">FYJ73_05800</name>
</gene>
<dbReference type="InterPro" id="IPR000792">
    <property type="entry name" value="Tscrpt_reg_LuxR_C"/>
</dbReference>
<dbReference type="PROSITE" id="PS50043">
    <property type="entry name" value="HTH_LUXR_2"/>
    <property type="match status" value="1"/>
</dbReference>
<evidence type="ECO:0000259" key="4">
    <source>
        <dbReference type="PROSITE" id="PS50043"/>
    </source>
</evidence>
<evidence type="ECO:0000256" key="3">
    <source>
        <dbReference type="ARBA" id="ARBA00023163"/>
    </source>
</evidence>
<dbReference type="RefSeq" id="WP_154533765.1">
    <property type="nucleotide sequence ID" value="NZ_VUNG01000010.1"/>
</dbReference>
<dbReference type="Pfam" id="PF00196">
    <property type="entry name" value="GerE"/>
    <property type="match status" value="1"/>
</dbReference>
<evidence type="ECO:0000313" key="5">
    <source>
        <dbReference type="EMBL" id="MST84183.1"/>
    </source>
</evidence>
<dbReference type="InterPro" id="IPR036388">
    <property type="entry name" value="WH-like_DNA-bd_sf"/>
</dbReference>
<keyword evidence="1" id="KW-0805">Transcription regulation</keyword>
<proteinExistence type="predicted"/>
<dbReference type="PANTHER" id="PTHR44688:SF16">
    <property type="entry name" value="DNA-BINDING TRANSCRIPTIONAL ACTIVATOR DEVR_DOSR"/>
    <property type="match status" value="1"/>
</dbReference>
<name>A0A7K0KE33_9BACT</name>
<dbReference type="SMART" id="SM00421">
    <property type="entry name" value="HTH_LUXR"/>
    <property type="match status" value="1"/>
</dbReference>
<comment type="caution">
    <text evidence="5">The sequence shown here is derived from an EMBL/GenBank/DDBJ whole genome shotgun (WGS) entry which is preliminary data.</text>
</comment>
<keyword evidence="6" id="KW-1185">Reference proteome</keyword>
<dbReference type="PRINTS" id="PR00038">
    <property type="entry name" value="HTHLUXR"/>
</dbReference>
<evidence type="ECO:0000256" key="1">
    <source>
        <dbReference type="ARBA" id="ARBA00023015"/>
    </source>
</evidence>
<sequence length="196" mass="22207">MEHPKVAVINEDTLALIGMKTLLEQVMPIMETHTFNTLEELLQSGEEHFVHFFVSQTVLLNNRDFFLERRHQTIAFTSSDDPAAQPSDFHCICSHQPEKLLVRQLLALEQRAHGCGQHLPTQSPSTTEKKLSKREIDVLRLIVKGYINKEIADKLNIGLTTVITHRKNIVAKLGRRSVSALTIYAVMHGYVDVNSI</sequence>
<dbReference type="EMBL" id="VUNG01000010">
    <property type="protein sequence ID" value="MST84183.1"/>
    <property type="molecule type" value="Genomic_DNA"/>
</dbReference>
<evidence type="ECO:0000256" key="2">
    <source>
        <dbReference type="ARBA" id="ARBA00023125"/>
    </source>
</evidence>
<dbReference type="Gene3D" id="1.10.10.10">
    <property type="entry name" value="Winged helix-like DNA-binding domain superfamily/Winged helix DNA-binding domain"/>
    <property type="match status" value="1"/>
</dbReference>
<keyword evidence="3" id="KW-0804">Transcription</keyword>